<dbReference type="SUPFAM" id="SSF55729">
    <property type="entry name" value="Acyl-CoA N-acyltransferases (Nat)"/>
    <property type="match status" value="1"/>
</dbReference>
<evidence type="ECO:0000259" key="1">
    <source>
        <dbReference type="PROSITE" id="PS51729"/>
    </source>
</evidence>
<dbReference type="PANTHER" id="PTHR31435:SF9">
    <property type="entry name" value="PROTEIN NATD1"/>
    <property type="match status" value="1"/>
</dbReference>
<dbReference type="InterPro" id="IPR016181">
    <property type="entry name" value="Acyl_CoA_acyltransferase"/>
</dbReference>
<reference evidence="2 3" key="1">
    <citation type="submission" date="2020-10" db="EMBL/GenBank/DDBJ databases">
        <title>Phylogeny of dyella-like bacteria.</title>
        <authorList>
            <person name="Fu J."/>
        </authorList>
    </citation>
    <scope>NUCLEOTIDE SEQUENCE [LARGE SCALE GENOMIC DNA]</scope>
    <source>
        <strain evidence="2 3">KACC 19113</strain>
    </source>
</reference>
<dbReference type="Gene3D" id="3.40.630.30">
    <property type="match status" value="1"/>
</dbReference>
<dbReference type="RefSeq" id="WP_192156713.1">
    <property type="nucleotide sequence ID" value="NZ_JADIKK010000008.1"/>
</dbReference>
<dbReference type="EMBL" id="JADIKK010000008">
    <property type="protein sequence ID" value="MFK2879063.1"/>
    <property type="molecule type" value="Genomic_DNA"/>
</dbReference>
<dbReference type="PROSITE" id="PS51729">
    <property type="entry name" value="GNAT_YJDJ"/>
    <property type="match status" value="1"/>
</dbReference>
<name>A0ABW8JBG2_9GAMM</name>
<protein>
    <submittedName>
        <fullName evidence="2">N-acetyltransferase</fullName>
    </submittedName>
</protein>
<sequence length="91" mass="10115">MHLEIHHDRAAQRFETRVEGMHCVLDYRLAAGVMTITHTMVPPPVGGRGVAGELVRSALEFARDEGLLVQAACSYAAAWMERHPDYAELRA</sequence>
<feature type="domain" description="N-acetyltransferase" evidence="1">
    <location>
        <begin position="6"/>
        <end position="91"/>
    </location>
</feature>
<accession>A0ABW8JBG2</accession>
<dbReference type="Proteomes" id="UP001620339">
    <property type="component" value="Unassembled WGS sequence"/>
</dbReference>
<dbReference type="InterPro" id="IPR045057">
    <property type="entry name" value="Gcn5-rel_NAT"/>
</dbReference>
<dbReference type="InterPro" id="IPR031165">
    <property type="entry name" value="GNAT_YJDJ"/>
</dbReference>
<gene>
    <name evidence="2" type="ORF">ISP25_18500</name>
</gene>
<keyword evidence="3" id="KW-1185">Reference proteome</keyword>
<proteinExistence type="predicted"/>
<comment type="caution">
    <text evidence="2">The sequence shown here is derived from an EMBL/GenBank/DDBJ whole genome shotgun (WGS) entry which is preliminary data.</text>
</comment>
<dbReference type="Pfam" id="PF14542">
    <property type="entry name" value="Acetyltransf_CG"/>
    <property type="match status" value="1"/>
</dbReference>
<organism evidence="2 3">
    <name type="scientific">Rhodanobacter hydrolyticus</name>
    <dbReference type="NCBI Taxonomy" id="2250595"/>
    <lineage>
        <taxon>Bacteria</taxon>
        <taxon>Pseudomonadati</taxon>
        <taxon>Pseudomonadota</taxon>
        <taxon>Gammaproteobacteria</taxon>
        <taxon>Lysobacterales</taxon>
        <taxon>Rhodanobacteraceae</taxon>
        <taxon>Rhodanobacter</taxon>
    </lineage>
</organism>
<evidence type="ECO:0000313" key="3">
    <source>
        <dbReference type="Proteomes" id="UP001620339"/>
    </source>
</evidence>
<dbReference type="PANTHER" id="PTHR31435">
    <property type="entry name" value="PROTEIN NATD1"/>
    <property type="match status" value="1"/>
</dbReference>
<evidence type="ECO:0000313" key="2">
    <source>
        <dbReference type="EMBL" id="MFK2879063.1"/>
    </source>
</evidence>